<dbReference type="CDD" id="cd00082">
    <property type="entry name" value="HisKA"/>
    <property type="match status" value="1"/>
</dbReference>
<dbReference type="Proteomes" id="UP000649617">
    <property type="component" value="Unassembled WGS sequence"/>
</dbReference>
<keyword evidence="10" id="KW-0472">Membrane</keyword>
<comment type="similarity">
    <text evidence="3">Belongs to the ATPase gamma chain family.</text>
</comment>
<evidence type="ECO:0000256" key="9">
    <source>
        <dbReference type="ARBA" id="ARBA00023065"/>
    </source>
</evidence>
<accession>A0A812IZV4</accession>
<dbReference type="PRINTS" id="PR00126">
    <property type="entry name" value="ATPASEGAMMA"/>
</dbReference>
<dbReference type="SUPFAM" id="SSF52943">
    <property type="entry name" value="ATP synthase (F1-ATPase), gamma subunit"/>
    <property type="match status" value="1"/>
</dbReference>
<keyword evidence="12" id="KW-0456">Lyase</keyword>
<evidence type="ECO:0000256" key="5">
    <source>
        <dbReference type="ARBA" id="ARBA00022448"/>
    </source>
</evidence>
<proteinExistence type="inferred from homology"/>
<keyword evidence="6" id="KW-0547">Nucleotide-binding</keyword>
<dbReference type="EMBL" id="CAJNIZ010001224">
    <property type="protein sequence ID" value="CAE7185738.1"/>
    <property type="molecule type" value="Genomic_DNA"/>
</dbReference>
<dbReference type="InterPro" id="IPR018376">
    <property type="entry name" value="Enoyl-CoA_hyd/isom_CS"/>
</dbReference>
<dbReference type="Pfam" id="PF00006">
    <property type="entry name" value="ATP-synt_ab"/>
    <property type="match status" value="1"/>
</dbReference>
<keyword evidence="11" id="KW-0139">CF(1)</keyword>
<evidence type="ECO:0000259" key="15">
    <source>
        <dbReference type="PROSITE" id="PS50885"/>
    </source>
</evidence>
<dbReference type="Gene3D" id="6.10.340.10">
    <property type="match status" value="1"/>
</dbReference>
<dbReference type="InterPro" id="IPR020003">
    <property type="entry name" value="ATPase_a/bsu_AS"/>
</dbReference>
<keyword evidence="9" id="KW-0406">Ion transport</keyword>
<dbReference type="Pfam" id="PF00231">
    <property type="entry name" value="ATP-synt"/>
    <property type="match status" value="1"/>
</dbReference>
<dbReference type="Gene3D" id="3.40.50.12240">
    <property type="match status" value="1"/>
</dbReference>
<comment type="subcellular location">
    <subcellularLocation>
        <location evidence="1">Membrane</location>
        <topology evidence="1">Peripheral membrane protein</topology>
    </subcellularLocation>
</comment>
<dbReference type="PROSITE" id="PS50885">
    <property type="entry name" value="HAMP"/>
    <property type="match status" value="1"/>
</dbReference>
<gene>
    <name evidence="16" type="primary">atpA</name>
    <name evidence="16" type="ORF">SPIL2461_LOCUS1254</name>
</gene>
<dbReference type="InterPro" id="IPR000194">
    <property type="entry name" value="ATPase_F1/V1/A1_a/bsu_nucl-bd"/>
</dbReference>
<dbReference type="NCBIfam" id="TIGR00962">
    <property type="entry name" value="atpA"/>
    <property type="match status" value="1"/>
</dbReference>
<evidence type="ECO:0000256" key="14">
    <source>
        <dbReference type="RuleBase" id="RU003707"/>
    </source>
</evidence>
<evidence type="ECO:0000256" key="8">
    <source>
        <dbReference type="ARBA" id="ARBA00022840"/>
    </source>
</evidence>
<dbReference type="CDD" id="cd18113">
    <property type="entry name" value="ATP-synt_F1_alpha_C"/>
    <property type="match status" value="1"/>
</dbReference>
<dbReference type="InterPro" id="IPR027417">
    <property type="entry name" value="P-loop_NTPase"/>
</dbReference>
<feature type="domain" description="HAMP" evidence="15">
    <location>
        <begin position="554"/>
        <end position="606"/>
    </location>
</feature>
<dbReference type="GO" id="GO:0046933">
    <property type="term" value="F:proton-transporting ATP synthase activity, rotational mechanism"/>
    <property type="evidence" value="ECO:0007669"/>
    <property type="project" value="InterPro"/>
</dbReference>
<evidence type="ECO:0000256" key="10">
    <source>
        <dbReference type="ARBA" id="ARBA00023136"/>
    </source>
</evidence>
<dbReference type="CDD" id="cd06558">
    <property type="entry name" value="crotonase-like"/>
    <property type="match status" value="1"/>
</dbReference>
<dbReference type="SUPFAM" id="SSF52096">
    <property type="entry name" value="ClpP/crotonase"/>
    <property type="match status" value="1"/>
</dbReference>
<protein>
    <submittedName>
        <fullName evidence="16">AtpA protein</fullName>
    </submittedName>
</protein>
<dbReference type="InterPro" id="IPR005294">
    <property type="entry name" value="ATP_synth_F1_asu"/>
</dbReference>
<dbReference type="InterPro" id="IPR029045">
    <property type="entry name" value="ClpP/crotonase-like_dom_sf"/>
</dbReference>
<comment type="caution">
    <text evidence="16">The sequence shown here is derived from an EMBL/GenBank/DDBJ whole genome shotgun (WGS) entry which is preliminary data.</text>
</comment>
<dbReference type="AlphaFoldDB" id="A0A812IZV4"/>
<dbReference type="Gene3D" id="3.40.1380.10">
    <property type="match status" value="1"/>
</dbReference>
<dbReference type="FunFam" id="3.40.50.300:FF:002432">
    <property type="entry name" value="ATP synthase subunit alpha, mitochondrial"/>
    <property type="match status" value="1"/>
</dbReference>
<sequence length="981" mass="108136">MIPIGRGQRELIIGDRQTGKTVVALDTIINQKEFYDRGEPVFCVYVAIGQKGSTVAGIAKTLEEKGAMDYTVIVASNASDPAPMQFYAPFAGAAIAEYFRDTGRPALIVFDDLSKQAVAYREVSLLLRRPPGREAYPGDVFYLHSRLLERAAKVINDDTIASQMNDLPESLKGKVKGGGSITALPIIETQAGDVSAYIPTNVISITDGQIFLESDLFNSGVRPAINVGISVSRVGGSAQIKSMKKVAGTLKLDQAQYRELEAFAKFGSDLDAATMAVINKGKRNVEILKQGVNSPVAVENQIAIIYLGTKGLLNKDAITQMRPYAQKLEEILMNVSATLDASEGVYSRQSEQVKKVLLVTISSNRGLAGAFNANIMKKALAEIQAHPERQYEVLSIGKKTYDLLSRKGEKVIGHHNNLYDDITFENVSAIAESLMEKFANGEYDQIQLIYNQFKNAAVQRVQLEQMLPVREIQKDEHSGQLADYIYEPSKEEILEDLIPKSLKTQLFKAVLDSHASEHGARMTAMHKAAITNEILEIVGGAEALNGIIAYFLSNYITGSLKAVGQKLKSIRINQSNVPLKWKFDDEIGTLVDEYNRMLQELEASAAILAKTERESAWREMAKQVAHEIKNPLTPMRLNVQYLEKTLKTEQPEKLREFTESMISQIDTLTGIAEAFSRFASMPELKSEEFAAREIIQRTTALYPEYRIEFETEDHNIQLKGDKDQLETYRYVAVQNIAFVLVDIGEYQNVIIDLMERGVNGIGQDLESNPDVRVIILTGSGEKAFVAGADIKEFADFNVQEGTELAARGHDMLFDLVENLNKPVIAAVNGFALGGGLELAMACHVRIASTNARMGLPETGLGVIPGYGGTQRLANLVGKGRAMEMICTAEMIKADRAYETGLVNQLVAPEELMESCQAMAVKMIKNSPQAIQSAIRSVNAGFKFGMNGFKVEIEEFGKCFGTEDFKEGTRAFLEKRKANFKA</sequence>
<evidence type="ECO:0000256" key="2">
    <source>
        <dbReference type="ARBA" id="ARBA00005254"/>
    </source>
</evidence>
<dbReference type="InterPro" id="IPR036097">
    <property type="entry name" value="HisK_dim/P_sf"/>
</dbReference>
<dbReference type="GO" id="GO:0016829">
    <property type="term" value="F:lyase activity"/>
    <property type="evidence" value="ECO:0007669"/>
    <property type="project" value="UniProtKB-KW"/>
</dbReference>
<keyword evidence="5" id="KW-0813">Transport</keyword>
<reference evidence="16" key="1">
    <citation type="submission" date="2021-02" db="EMBL/GenBank/DDBJ databases">
        <authorList>
            <person name="Dougan E. K."/>
            <person name="Rhodes N."/>
            <person name="Thang M."/>
            <person name="Chan C."/>
        </authorList>
    </citation>
    <scope>NUCLEOTIDE SEQUENCE</scope>
</reference>
<dbReference type="Gene3D" id="1.10.12.10">
    <property type="entry name" value="Lyase 2-enoyl-coa Hydratase, Chain A, domain 2"/>
    <property type="match status" value="1"/>
</dbReference>
<dbReference type="PROSITE" id="PS00166">
    <property type="entry name" value="ENOYL_COA_HYDRATASE"/>
    <property type="match status" value="1"/>
</dbReference>
<dbReference type="SUPFAM" id="SSF47384">
    <property type="entry name" value="Homodimeric domain of signal transducing histidine kinase"/>
    <property type="match status" value="1"/>
</dbReference>
<dbReference type="InterPro" id="IPR003660">
    <property type="entry name" value="HAMP_dom"/>
</dbReference>
<dbReference type="OrthoDB" id="9805536at2759"/>
<comment type="similarity">
    <text evidence="4">Belongs to the ATPase alpha/beta chains family.</text>
</comment>
<dbReference type="GO" id="GO:0000155">
    <property type="term" value="F:phosphorelay sensor kinase activity"/>
    <property type="evidence" value="ECO:0007669"/>
    <property type="project" value="InterPro"/>
</dbReference>
<dbReference type="Pfam" id="PF00378">
    <property type="entry name" value="ECH_1"/>
    <property type="match status" value="1"/>
</dbReference>
<keyword evidence="17" id="KW-1185">Reference proteome</keyword>
<dbReference type="SMART" id="SM00388">
    <property type="entry name" value="HisKA"/>
    <property type="match status" value="1"/>
</dbReference>
<evidence type="ECO:0000256" key="13">
    <source>
        <dbReference type="ARBA" id="ARBA00023310"/>
    </source>
</evidence>
<dbReference type="GO" id="GO:0043531">
    <property type="term" value="F:ADP binding"/>
    <property type="evidence" value="ECO:0007669"/>
    <property type="project" value="TreeGrafter"/>
</dbReference>
<dbReference type="InterPro" id="IPR035968">
    <property type="entry name" value="ATP_synth_F1_ATPase_gsu"/>
</dbReference>
<dbReference type="InterPro" id="IPR014748">
    <property type="entry name" value="Enoyl-CoA_hydra_C"/>
</dbReference>
<organism evidence="16 17">
    <name type="scientific">Symbiodinium pilosum</name>
    <name type="common">Dinoflagellate</name>
    <dbReference type="NCBI Taxonomy" id="2952"/>
    <lineage>
        <taxon>Eukaryota</taxon>
        <taxon>Sar</taxon>
        <taxon>Alveolata</taxon>
        <taxon>Dinophyceae</taxon>
        <taxon>Suessiales</taxon>
        <taxon>Symbiodiniaceae</taxon>
        <taxon>Symbiodinium</taxon>
    </lineage>
</organism>
<dbReference type="InterPro" id="IPR033732">
    <property type="entry name" value="ATP_synth_F1_a_nt-bd_dom"/>
</dbReference>
<dbReference type="GO" id="GO:0005524">
    <property type="term" value="F:ATP binding"/>
    <property type="evidence" value="ECO:0007669"/>
    <property type="project" value="UniProtKB-KW"/>
</dbReference>
<dbReference type="InterPro" id="IPR000793">
    <property type="entry name" value="ATP_synth_asu_C"/>
</dbReference>
<keyword evidence="13" id="KW-0066">ATP synthesis</keyword>
<keyword evidence="8" id="KW-0067">ATP-binding</keyword>
<dbReference type="SUPFAM" id="SSF52540">
    <property type="entry name" value="P-loop containing nucleoside triphosphate hydrolases"/>
    <property type="match status" value="1"/>
</dbReference>
<dbReference type="PROSITE" id="PS00152">
    <property type="entry name" value="ATPASE_ALPHA_BETA"/>
    <property type="match status" value="1"/>
</dbReference>
<name>A0A812IZV4_SYMPI</name>
<dbReference type="CDD" id="cd01132">
    <property type="entry name" value="F1-ATPase_alpha_CD"/>
    <property type="match status" value="1"/>
</dbReference>
<comment type="similarity">
    <text evidence="2 14">Belongs to the enoyl-CoA hydratase/isomerase family.</text>
</comment>
<dbReference type="CDD" id="cd12151">
    <property type="entry name" value="F1-ATPase_gamma"/>
    <property type="match status" value="1"/>
</dbReference>
<dbReference type="InterPro" id="IPR000131">
    <property type="entry name" value="ATP_synth_F1_gsu"/>
</dbReference>
<evidence type="ECO:0000256" key="11">
    <source>
        <dbReference type="ARBA" id="ARBA00023196"/>
    </source>
</evidence>
<evidence type="ECO:0000256" key="12">
    <source>
        <dbReference type="ARBA" id="ARBA00023239"/>
    </source>
</evidence>
<dbReference type="InterPro" id="IPR001753">
    <property type="entry name" value="Enoyl-CoA_hydra/iso"/>
</dbReference>
<dbReference type="GO" id="GO:0045259">
    <property type="term" value="C:proton-transporting ATP synthase complex"/>
    <property type="evidence" value="ECO:0007669"/>
    <property type="project" value="UniProtKB-KW"/>
</dbReference>
<dbReference type="InterPro" id="IPR023632">
    <property type="entry name" value="ATP_synth_F1_gsu_CS"/>
</dbReference>
<dbReference type="SUPFAM" id="SSF47917">
    <property type="entry name" value="C-terminal domain of alpha and beta subunits of F1 ATP synthase"/>
    <property type="match status" value="1"/>
</dbReference>
<dbReference type="PROSITE" id="PS00153">
    <property type="entry name" value="ATPASE_GAMMA"/>
    <property type="match status" value="1"/>
</dbReference>
<dbReference type="PANTHER" id="PTHR48082">
    <property type="entry name" value="ATP SYNTHASE SUBUNIT ALPHA, MITOCHONDRIAL"/>
    <property type="match status" value="1"/>
</dbReference>
<dbReference type="Gene3D" id="1.10.287.130">
    <property type="match status" value="1"/>
</dbReference>
<dbReference type="Pfam" id="PF00512">
    <property type="entry name" value="HisKA"/>
    <property type="match status" value="1"/>
</dbReference>
<evidence type="ECO:0000313" key="16">
    <source>
        <dbReference type="EMBL" id="CAE7185738.1"/>
    </source>
</evidence>
<dbReference type="FunFam" id="3.90.226.10:FF:000009">
    <property type="entry name" value="Carnitinyl-CoA dehydratase"/>
    <property type="match status" value="1"/>
</dbReference>
<dbReference type="InterPro" id="IPR003661">
    <property type="entry name" value="HisK_dim/P_dom"/>
</dbReference>
<evidence type="ECO:0000256" key="7">
    <source>
        <dbReference type="ARBA" id="ARBA00022781"/>
    </source>
</evidence>
<dbReference type="Gene3D" id="3.90.226.10">
    <property type="entry name" value="2-enoyl-CoA Hydratase, Chain A, domain 1"/>
    <property type="match status" value="1"/>
</dbReference>
<evidence type="ECO:0000256" key="3">
    <source>
        <dbReference type="ARBA" id="ARBA00007681"/>
    </source>
</evidence>
<evidence type="ECO:0000313" key="17">
    <source>
        <dbReference type="Proteomes" id="UP000649617"/>
    </source>
</evidence>
<evidence type="ECO:0000256" key="6">
    <source>
        <dbReference type="ARBA" id="ARBA00022741"/>
    </source>
</evidence>
<dbReference type="PANTHER" id="PTHR48082:SF2">
    <property type="entry name" value="ATP SYNTHASE SUBUNIT ALPHA, MITOCHONDRIAL"/>
    <property type="match status" value="1"/>
</dbReference>
<keyword evidence="7" id="KW-0375">Hydrogen ion transport</keyword>
<evidence type="ECO:0000256" key="4">
    <source>
        <dbReference type="ARBA" id="ARBA00008936"/>
    </source>
</evidence>
<evidence type="ECO:0000256" key="1">
    <source>
        <dbReference type="ARBA" id="ARBA00004170"/>
    </source>
</evidence>